<dbReference type="Proteomes" id="UP000067626">
    <property type="component" value="Chromosome"/>
</dbReference>
<organism evidence="3 4">
    <name type="scientific">Chondromyces crocatus</name>
    <dbReference type="NCBI Taxonomy" id="52"/>
    <lineage>
        <taxon>Bacteria</taxon>
        <taxon>Pseudomonadati</taxon>
        <taxon>Myxococcota</taxon>
        <taxon>Polyangia</taxon>
        <taxon>Polyangiales</taxon>
        <taxon>Polyangiaceae</taxon>
        <taxon>Chondromyces</taxon>
    </lineage>
</organism>
<evidence type="ECO:0000313" key="4">
    <source>
        <dbReference type="Proteomes" id="UP000067626"/>
    </source>
</evidence>
<evidence type="ECO:0000256" key="1">
    <source>
        <dbReference type="SAM" id="MobiDB-lite"/>
    </source>
</evidence>
<proteinExistence type="predicted"/>
<dbReference type="EMBL" id="CP012159">
    <property type="protein sequence ID" value="AKT41564.1"/>
    <property type="molecule type" value="Genomic_DNA"/>
</dbReference>
<name>A0A0K1EL29_CHOCO</name>
<dbReference type="KEGG" id="ccro:CMC5_057710"/>
<dbReference type="STRING" id="52.CMC5_057710"/>
<dbReference type="SUPFAM" id="SSF51126">
    <property type="entry name" value="Pectin lyase-like"/>
    <property type="match status" value="1"/>
</dbReference>
<feature type="signal peptide" evidence="2">
    <location>
        <begin position="1"/>
        <end position="25"/>
    </location>
</feature>
<protein>
    <submittedName>
        <fullName evidence="3">Uncharacterized protein</fullName>
    </submittedName>
</protein>
<keyword evidence="4" id="KW-1185">Reference proteome</keyword>
<keyword evidence="2" id="KW-0732">Signal</keyword>
<dbReference type="InterPro" id="IPR024038">
    <property type="entry name" value="MYXO-CTERM"/>
</dbReference>
<feature type="region of interest" description="Disordered" evidence="1">
    <location>
        <begin position="445"/>
        <end position="509"/>
    </location>
</feature>
<dbReference type="RefSeq" id="WP_169796690.1">
    <property type="nucleotide sequence ID" value="NZ_CP012159.1"/>
</dbReference>
<sequence length="537" mass="55976">MTRLPSRLGTGLCAALASLFTWLHADPAIAGNCGCDHQITPGTTAVNGTALGIQPGHVVCVMAGDYEFIRFREIRGTAASPVIIKNCGGIVQVRNTDRAYAIDFQGSSRHFHLTGTGDAFAPYGFRVSAPVRNPYPGVGLWFLDKSTDYEVDHIEVYETGFAGVMSKTDPLCDGSADQGTFVQKNVHLHHLWVHDTGGEGLYIGSTQSNGHTITCNGQQQTRQPHYLEGIEVDHLLVEDTEWDGMQIGMAREGCSVHDNIIRRVGSAGVQYQQQGLQIGGYSACDIRRNILSDGPAIGVIVLGAYSTTVADNVIARFNEAAIYANMNITADGIRYRFVHNTILDHPGTALRVFGAALEQAVAWNNLIVGAPGSVTASNDVAWSAEGNLFVDTTAEAGFVDAARDDYHLVGTSSARGAGIDRSSEGFTLDLDGLLRATPPAVGAYEFAEDSPTSGAGGDGGANGNSGGAGGAGGAGGGPSGSGGQGSPGEVTDEGGCGCRTAGTPGSTTSLSSLGLAAGALLLHRIQRRRSARRRSAH</sequence>
<dbReference type="NCBIfam" id="TIGR03901">
    <property type="entry name" value="MYXO-CTERM"/>
    <property type="match status" value="1"/>
</dbReference>
<evidence type="ECO:0000313" key="3">
    <source>
        <dbReference type="EMBL" id="AKT41564.1"/>
    </source>
</evidence>
<reference evidence="3 4" key="1">
    <citation type="submission" date="2015-07" db="EMBL/GenBank/DDBJ databases">
        <title>Genome analysis of myxobacterium Chondromyces crocatus Cm c5 reveals a high potential for natural compound synthesis and the genetic basis for the loss of fruiting body formation.</title>
        <authorList>
            <person name="Zaburannyi N."/>
            <person name="Bunk B."/>
            <person name="Maier J."/>
            <person name="Overmann J."/>
            <person name="Mueller R."/>
        </authorList>
    </citation>
    <scope>NUCLEOTIDE SEQUENCE [LARGE SCALE GENOMIC DNA]</scope>
    <source>
        <strain evidence="3 4">Cm c5</strain>
    </source>
</reference>
<dbReference type="AlphaFoldDB" id="A0A0K1EL29"/>
<accession>A0A0K1EL29</accession>
<gene>
    <name evidence="3" type="ORF">CMC5_057710</name>
</gene>
<evidence type="ECO:0000256" key="2">
    <source>
        <dbReference type="SAM" id="SignalP"/>
    </source>
</evidence>
<dbReference type="InterPro" id="IPR011050">
    <property type="entry name" value="Pectin_lyase_fold/virulence"/>
</dbReference>
<feature type="compositionally biased region" description="Low complexity" evidence="1">
    <location>
        <begin position="500"/>
        <end position="509"/>
    </location>
</feature>
<dbReference type="Gene3D" id="2.160.20.10">
    <property type="entry name" value="Single-stranded right-handed beta-helix, Pectin lyase-like"/>
    <property type="match status" value="1"/>
</dbReference>
<feature type="chain" id="PRO_5005459625" evidence="2">
    <location>
        <begin position="26"/>
        <end position="537"/>
    </location>
</feature>
<dbReference type="InterPro" id="IPR012334">
    <property type="entry name" value="Pectin_lyas_fold"/>
</dbReference>
<feature type="compositionally biased region" description="Gly residues" evidence="1">
    <location>
        <begin position="454"/>
        <end position="486"/>
    </location>
</feature>